<dbReference type="GO" id="GO:0005737">
    <property type="term" value="C:cytoplasm"/>
    <property type="evidence" value="ECO:0007669"/>
    <property type="project" value="TreeGrafter"/>
</dbReference>
<dbReference type="PROSITE" id="PS50011">
    <property type="entry name" value="PROTEIN_KINASE_DOM"/>
    <property type="match status" value="1"/>
</dbReference>
<dbReference type="InterPro" id="IPR000719">
    <property type="entry name" value="Prot_kinase_dom"/>
</dbReference>
<dbReference type="SUPFAM" id="SSF56112">
    <property type="entry name" value="Protein kinase-like (PK-like)"/>
    <property type="match status" value="1"/>
</dbReference>
<dbReference type="AlphaFoldDB" id="A0A9P5X851"/>
<name>A0A9P5X851_9AGAR</name>
<dbReference type="GO" id="GO:0007165">
    <property type="term" value="P:signal transduction"/>
    <property type="evidence" value="ECO:0007669"/>
    <property type="project" value="TreeGrafter"/>
</dbReference>
<feature type="non-terminal residue" evidence="2">
    <location>
        <position position="1"/>
    </location>
</feature>
<keyword evidence="3" id="KW-1185">Reference proteome</keyword>
<evidence type="ECO:0000313" key="3">
    <source>
        <dbReference type="Proteomes" id="UP000807342"/>
    </source>
</evidence>
<keyword evidence="2" id="KW-0808">Transferase</keyword>
<dbReference type="InterPro" id="IPR001245">
    <property type="entry name" value="Ser-Thr/Tyr_kinase_cat_dom"/>
</dbReference>
<dbReference type="Proteomes" id="UP000807342">
    <property type="component" value="Unassembled WGS sequence"/>
</dbReference>
<dbReference type="InterPro" id="IPR050167">
    <property type="entry name" value="Ser_Thr_protein_kinase"/>
</dbReference>
<dbReference type="EMBL" id="MU151256">
    <property type="protein sequence ID" value="KAF9446248.1"/>
    <property type="molecule type" value="Genomic_DNA"/>
</dbReference>
<gene>
    <name evidence="2" type="ORF">P691DRAFT_804448</name>
</gene>
<dbReference type="Gene3D" id="1.10.510.10">
    <property type="entry name" value="Transferase(Phosphotransferase) domain 1"/>
    <property type="match status" value="1"/>
</dbReference>
<dbReference type="GO" id="GO:0004672">
    <property type="term" value="F:protein kinase activity"/>
    <property type="evidence" value="ECO:0007669"/>
    <property type="project" value="InterPro"/>
</dbReference>
<dbReference type="OrthoDB" id="538607at2759"/>
<feature type="domain" description="Protein kinase" evidence="1">
    <location>
        <begin position="1"/>
        <end position="110"/>
    </location>
</feature>
<organism evidence="2 3">
    <name type="scientific">Macrolepiota fuliginosa MF-IS2</name>
    <dbReference type="NCBI Taxonomy" id="1400762"/>
    <lineage>
        <taxon>Eukaryota</taxon>
        <taxon>Fungi</taxon>
        <taxon>Dikarya</taxon>
        <taxon>Basidiomycota</taxon>
        <taxon>Agaricomycotina</taxon>
        <taxon>Agaricomycetes</taxon>
        <taxon>Agaricomycetidae</taxon>
        <taxon>Agaricales</taxon>
        <taxon>Agaricineae</taxon>
        <taxon>Agaricaceae</taxon>
        <taxon>Macrolepiota</taxon>
    </lineage>
</organism>
<dbReference type="GO" id="GO:0005524">
    <property type="term" value="F:ATP binding"/>
    <property type="evidence" value="ECO:0007669"/>
    <property type="project" value="InterPro"/>
</dbReference>
<protein>
    <submittedName>
        <fullName evidence="2">Kinase-like protein</fullName>
    </submittedName>
</protein>
<evidence type="ECO:0000259" key="1">
    <source>
        <dbReference type="PROSITE" id="PS50011"/>
    </source>
</evidence>
<dbReference type="Pfam" id="PF07714">
    <property type="entry name" value="PK_Tyr_Ser-Thr"/>
    <property type="match status" value="1"/>
</dbReference>
<keyword evidence="2" id="KW-0418">Kinase</keyword>
<comment type="caution">
    <text evidence="2">The sequence shown here is derived from an EMBL/GenBank/DDBJ whole genome shotgun (WGS) entry which is preliminary data.</text>
</comment>
<accession>A0A9P5X851</accession>
<proteinExistence type="predicted"/>
<sequence length="118" mass="12808">TPASTTLARSGGTRWLAPEVVEGDPPSQKSDTYSFGMTVLELITGKSPFPEYKTDAAVIRALMSGAQPKRPTEPADQRWLTDDLWALIEHCLAAADARPTMQAVVDSLKVRSEYQGST</sequence>
<evidence type="ECO:0000313" key="2">
    <source>
        <dbReference type="EMBL" id="KAF9446248.1"/>
    </source>
</evidence>
<reference evidence="2" key="1">
    <citation type="submission" date="2020-11" db="EMBL/GenBank/DDBJ databases">
        <authorList>
            <consortium name="DOE Joint Genome Institute"/>
            <person name="Ahrendt S."/>
            <person name="Riley R."/>
            <person name="Andreopoulos W."/>
            <person name="Labutti K."/>
            <person name="Pangilinan J."/>
            <person name="Ruiz-Duenas F.J."/>
            <person name="Barrasa J.M."/>
            <person name="Sanchez-Garcia M."/>
            <person name="Camarero S."/>
            <person name="Miyauchi S."/>
            <person name="Serrano A."/>
            <person name="Linde D."/>
            <person name="Babiker R."/>
            <person name="Drula E."/>
            <person name="Ayuso-Fernandez I."/>
            <person name="Pacheco R."/>
            <person name="Padilla G."/>
            <person name="Ferreira P."/>
            <person name="Barriuso J."/>
            <person name="Kellner H."/>
            <person name="Castanera R."/>
            <person name="Alfaro M."/>
            <person name="Ramirez L."/>
            <person name="Pisabarro A.G."/>
            <person name="Kuo A."/>
            <person name="Tritt A."/>
            <person name="Lipzen A."/>
            <person name="He G."/>
            <person name="Yan M."/>
            <person name="Ng V."/>
            <person name="Cullen D."/>
            <person name="Martin F."/>
            <person name="Rosso M.-N."/>
            <person name="Henrissat B."/>
            <person name="Hibbett D."/>
            <person name="Martinez A.T."/>
            <person name="Grigoriev I.V."/>
        </authorList>
    </citation>
    <scope>NUCLEOTIDE SEQUENCE</scope>
    <source>
        <strain evidence="2">MF-IS2</strain>
    </source>
</reference>
<dbReference type="PANTHER" id="PTHR23257">
    <property type="entry name" value="SERINE-THREONINE PROTEIN KINASE"/>
    <property type="match status" value="1"/>
</dbReference>
<dbReference type="InterPro" id="IPR011009">
    <property type="entry name" value="Kinase-like_dom_sf"/>
</dbReference>